<dbReference type="InterPro" id="IPR048336">
    <property type="entry name" value="StiP-like"/>
</dbReference>
<dbReference type="InterPro" id="IPR011215">
    <property type="entry name" value="StiP_N"/>
</dbReference>
<evidence type="ECO:0000313" key="3">
    <source>
        <dbReference type="EMBL" id="AKO52856.1"/>
    </source>
</evidence>
<dbReference type="AlphaFoldDB" id="A0A0H4I1J6"/>
<dbReference type="Pfam" id="PF15608">
    <property type="entry name" value="PELOTA_1"/>
    <property type="match status" value="1"/>
</dbReference>
<gene>
    <name evidence="3" type="ORF">ABA45_10970</name>
</gene>
<reference evidence="3 4" key="1">
    <citation type="submission" date="2015-05" db="EMBL/GenBank/DDBJ databases">
        <title>Complete genome of Marinobacter psychrophilus strain 20041T isolated from sea-ice of the Canadian Basin.</title>
        <authorList>
            <person name="Song L."/>
            <person name="Ren L."/>
            <person name="Yu Y."/>
            <person name="Wang X."/>
        </authorList>
    </citation>
    <scope>NUCLEOTIDE SEQUENCE [LARGE SCALE GENOMIC DNA]</scope>
    <source>
        <strain evidence="3 4">20041</strain>
    </source>
</reference>
<evidence type="ECO:0000313" key="4">
    <source>
        <dbReference type="Proteomes" id="UP000036406"/>
    </source>
</evidence>
<dbReference type="Proteomes" id="UP000036406">
    <property type="component" value="Chromosome"/>
</dbReference>
<feature type="domain" description="PELOTA RNA-binding" evidence="2">
    <location>
        <begin position="291"/>
        <end position="371"/>
    </location>
</feature>
<dbReference type="RefSeq" id="WP_048386084.1">
    <property type="nucleotide sequence ID" value="NZ_CP011494.1"/>
</dbReference>
<proteinExistence type="predicted"/>
<accession>A0A0H4I1J6</accession>
<keyword evidence="4" id="KW-1185">Reference proteome</keyword>
<sequence length="373" mass="41098">MNRPLTDTEKRPFSGSYRPEDVEFLLKPVALEPTPVEEKERRIQAGVTHYSEMISEERRPDARYLSLFEASCRLGVPRLARDIRSLAGQILELVQQGRLNREITLCSLVRAGVPYGVLLKRDLARLGADVSHFGISIIRDRGLDEVAMGDVLARRPVDGVIFVDGWTGKGAITAELTESWRALTDREPMLAVIADPCGRANLCGSREDWLIPSGILGGNVSGLISRSILRSDLIGPGDYHGCIVLDHLADIDLSRSFVDRVDVALSSLADRVELDPEAELSAAARFRTEADRTVAAVAKRFGVQNRNRIKPGIAEATRAVLRRRPDCVLVRSLSQDPDLAALIHLCRQDGVDLIAAPELTGPYRAITLIRETK</sequence>
<evidence type="ECO:0000259" key="2">
    <source>
        <dbReference type="Pfam" id="PF15608"/>
    </source>
</evidence>
<protein>
    <submittedName>
        <fullName evidence="3">Uncharacterized protein</fullName>
    </submittedName>
</protein>
<name>A0A0H4I1J6_9GAMM</name>
<dbReference type="EMBL" id="CP011494">
    <property type="protein sequence ID" value="AKO52856.1"/>
    <property type="molecule type" value="Genomic_DNA"/>
</dbReference>
<evidence type="ECO:0000259" key="1">
    <source>
        <dbReference type="Pfam" id="PF11202"/>
    </source>
</evidence>
<dbReference type="STRING" id="330734.ABA45_10970"/>
<feature type="domain" description="Cysteine protease StiP N-terminal" evidence="1">
    <location>
        <begin position="15"/>
        <end position="261"/>
    </location>
</feature>
<dbReference type="InterPro" id="IPR028157">
    <property type="entry name" value="PELOTA_dom"/>
</dbReference>
<dbReference type="PATRIC" id="fig|330734.3.peg.2303"/>
<dbReference type="KEGG" id="mpq:ABA45_10970"/>
<organism evidence="3 4">
    <name type="scientific">Marinobacter psychrophilus</name>
    <dbReference type="NCBI Taxonomy" id="330734"/>
    <lineage>
        <taxon>Bacteria</taxon>
        <taxon>Pseudomonadati</taxon>
        <taxon>Pseudomonadota</taxon>
        <taxon>Gammaproteobacteria</taxon>
        <taxon>Pseudomonadales</taxon>
        <taxon>Marinobacteraceae</taxon>
        <taxon>Marinobacter</taxon>
    </lineage>
</organism>
<dbReference type="PIRSF" id="PIRSF020979">
    <property type="entry name" value="UCP020979"/>
    <property type="match status" value="1"/>
</dbReference>
<dbReference type="Pfam" id="PF11202">
    <property type="entry name" value="StiP"/>
    <property type="match status" value="1"/>
</dbReference>